<keyword evidence="4 5" id="KW-0472">Membrane</keyword>
<feature type="domain" description="Major facilitator superfamily (MFS) profile" evidence="6">
    <location>
        <begin position="21"/>
        <end position="464"/>
    </location>
</feature>
<gene>
    <name evidence="7" type="ORF">GCM10009097_14700</name>
</gene>
<dbReference type="RefSeq" id="WP_132979945.1">
    <property type="nucleotide sequence ID" value="NZ_BAAAEN010000004.1"/>
</dbReference>
<feature type="transmembrane region" description="Helical" evidence="5">
    <location>
        <begin position="206"/>
        <end position="226"/>
    </location>
</feature>
<feature type="transmembrane region" description="Helical" evidence="5">
    <location>
        <begin position="442"/>
        <end position="461"/>
    </location>
</feature>
<dbReference type="Gene3D" id="1.20.1250.20">
    <property type="entry name" value="MFS general substrate transporter like domains"/>
    <property type="match status" value="1"/>
</dbReference>
<dbReference type="EMBL" id="BAAAEN010000004">
    <property type="protein sequence ID" value="GAA0499356.1"/>
    <property type="molecule type" value="Genomic_DNA"/>
</dbReference>
<evidence type="ECO:0000256" key="4">
    <source>
        <dbReference type="ARBA" id="ARBA00023136"/>
    </source>
</evidence>
<reference evidence="7 8" key="1">
    <citation type="journal article" date="2019" name="Int. J. Syst. Evol. Microbiol.">
        <title>The Global Catalogue of Microorganisms (GCM) 10K type strain sequencing project: providing services to taxonomists for standard genome sequencing and annotation.</title>
        <authorList>
            <consortium name="The Broad Institute Genomics Platform"/>
            <consortium name="The Broad Institute Genome Sequencing Center for Infectious Disease"/>
            <person name="Wu L."/>
            <person name="Ma J."/>
        </authorList>
    </citation>
    <scope>NUCLEOTIDE SEQUENCE [LARGE SCALE GENOMIC DNA]</scope>
    <source>
        <strain evidence="7 8">JCM 14330</strain>
    </source>
</reference>
<evidence type="ECO:0000256" key="5">
    <source>
        <dbReference type="SAM" id="Phobius"/>
    </source>
</evidence>
<evidence type="ECO:0000256" key="2">
    <source>
        <dbReference type="ARBA" id="ARBA00022692"/>
    </source>
</evidence>
<evidence type="ECO:0000259" key="6">
    <source>
        <dbReference type="PROSITE" id="PS50850"/>
    </source>
</evidence>
<dbReference type="InterPro" id="IPR020846">
    <property type="entry name" value="MFS_dom"/>
</dbReference>
<dbReference type="InterPro" id="IPR001958">
    <property type="entry name" value="Tet-R_TetA/multi-R_MdtG-like"/>
</dbReference>
<dbReference type="PANTHER" id="PTHR23501">
    <property type="entry name" value="MAJOR FACILITATOR SUPERFAMILY"/>
    <property type="match status" value="1"/>
</dbReference>
<dbReference type="SUPFAM" id="SSF103473">
    <property type="entry name" value="MFS general substrate transporter"/>
    <property type="match status" value="1"/>
</dbReference>
<comment type="caution">
    <text evidence="7">The sequence shown here is derived from an EMBL/GenBank/DDBJ whole genome shotgun (WGS) entry which is preliminary data.</text>
</comment>
<evidence type="ECO:0000313" key="7">
    <source>
        <dbReference type="EMBL" id="GAA0499356.1"/>
    </source>
</evidence>
<feature type="transmembrane region" description="Helical" evidence="5">
    <location>
        <begin position="87"/>
        <end position="110"/>
    </location>
</feature>
<protein>
    <submittedName>
        <fullName evidence="7">MFS transporter</fullName>
    </submittedName>
</protein>
<organism evidence="7 8">
    <name type="scientific">Pigmentiphaga daeguensis</name>
    <dbReference type="NCBI Taxonomy" id="414049"/>
    <lineage>
        <taxon>Bacteria</taxon>
        <taxon>Pseudomonadati</taxon>
        <taxon>Pseudomonadota</taxon>
        <taxon>Betaproteobacteria</taxon>
        <taxon>Burkholderiales</taxon>
        <taxon>Alcaligenaceae</taxon>
        <taxon>Pigmentiphaga</taxon>
    </lineage>
</organism>
<dbReference type="Proteomes" id="UP001501706">
    <property type="component" value="Unassembled WGS sequence"/>
</dbReference>
<evidence type="ECO:0000256" key="1">
    <source>
        <dbReference type="ARBA" id="ARBA00004141"/>
    </source>
</evidence>
<feature type="transmembrane region" description="Helical" evidence="5">
    <location>
        <begin position="363"/>
        <end position="388"/>
    </location>
</feature>
<feature type="transmembrane region" description="Helical" evidence="5">
    <location>
        <begin position="116"/>
        <end position="132"/>
    </location>
</feature>
<feature type="transmembrane region" description="Helical" evidence="5">
    <location>
        <begin position="232"/>
        <end position="250"/>
    </location>
</feature>
<dbReference type="InterPro" id="IPR011701">
    <property type="entry name" value="MFS"/>
</dbReference>
<feature type="transmembrane region" description="Helical" evidence="5">
    <location>
        <begin position="23"/>
        <end position="47"/>
    </location>
</feature>
<feature type="transmembrane region" description="Helical" evidence="5">
    <location>
        <begin position="337"/>
        <end position="357"/>
    </location>
</feature>
<dbReference type="PANTHER" id="PTHR23501:SF154">
    <property type="entry name" value="MULTIDRUG-EFFLUX TRANSPORTER RV1634-RELATED"/>
    <property type="match status" value="1"/>
</dbReference>
<dbReference type="Pfam" id="PF07690">
    <property type="entry name" value="MFS_1"/>
    <property type="match status" value="1"/>
</dbReference>
<feature type="transmembrane region" description="Helical" evidence="5">
    <location>
        <begin position="144"/>
        <end position="169"/>
    </location>
</feature>
<proteinExistence type="predicted"/>
<feature type="transmembrane region" description="Helical" evidence="5">
    <location>
        <begin position="53"/>
        <end position="75"/>
    </location>
</feature>
<evidence type="ECO:0000256" key="3">
    <source>
        <dbReference type="ARBA" id="ARBA00022989"/>
    </source>
</evidence>
<dbReference type="InterPro" id="IPR036259">
    <property type="entry name" value="MFS_trans_sf"/>
</dbReference>
<dbReference type="Gene3D" id="1.20.1720.10">
    <property type="entry name" value="Multidrug resistance protein D"/>
    <property type="match status" value="1"/>
</dbReference>
<feature type="transmembrane region" description="Helical" evidence="5">
    <location>
        <begin position="175"/>
        <end position="194"/>
    </location>
</feature>
<name>A0ABN1BJK9_9BURK</name>
<comment type="subcellular location">
    <subcellularLocation>
        <location evidence="1">Membrane</location>
        <topology evidence="1">Multi-pass membrane protein</topology>
    </subcellularLocation>
</comment>
<feature type="transmembrane region" description="Helical" evidence="5">
    <location>
        <begin position="306"/>
        <end position="325"/>
    </location>
</feature>
<keyword evidence="2 5" id="KW-0812">Transmembrane</keyword>
<evidence type="ECO:0000313" key="8">
    <source>
        <dbReference type="Proteomes" id="UP001501706"/>
    </source>
</evidence>
<accession>A0ABN1BJK9</accession>
<keyword evidence="8" id="KW-1185">Reference proteome</keyword>
<feature type="transmembrane region" description="Helical" evidence="5">
    <location>
        <begin position="271"/>
        <end position="294"/>
    </location>
</feature>
<sequence>MSSPQEKSSPFELMTGRNALRSLALAGGVALHAINVYVVTTIMPTIVHSIGGLAYYAWSTTLFVVASILGSALSYRLIDRIGPRRAYLGALALFCLGSLVCATAPAMWWLLAGRTVQGLAGGVLLALSYALIRMVYEPRLWPRALAFVSAMWGVATLSGPALGGLFASLGWWRPAFLSLLPVAAALAAIVHKLVPAAAPASSSAAAGVPWGKLALLACSVMVVSVGSLSHELAWNAAGVAVGLALVAGMGRLDVKASSRLMPTGAYSTRTVLGACYLTMAMLIIGLTSEIFVPYFLQTLHGQTPLVAGYLTAVMAGGWTLASLMFSGYTGAAVVRLVRAGPVVTAAGLAALAVLVPPGESGGVAFAALCAALAGVGFGIGMCWSHLVTRVFRSAPAGQENLASGAVTTLQLYAIALGSAVAGMVANAAGLADPGGIEGARTASAWLFGLFALAPALAAWSARRS</sequence>
<dbReference type="PROSITE" id="PS50850">
    <property type="entry name" value="MFS"/>
    <property type="match status" value="1"/>
</dbReference>
<dbReference type="PRINTS" id="PR01035">
    <property type="entry name" value="TCRTETA"/>
</dbReference>
<keyword evidence="3 5" id="KW-1133">Transmembrane helix</keyword>
<feature type="transmembrane region" description="Helical" evidence="5">
    <location>
        <begin position="409"/>
        <end position="430"/>
    </location>
</feature>